<dbReference type="RefSeq" id="WP_129002566.1">
    <property type="nucleotide sequence ID" value="NZ_SDHZ01000001.1"/>
</dbReference>
<proteinExistence type="predicted"/>
<sequence>MTFSEYVAYFQDIVAKESTELAAPYNNPDYFDYTKLNWHRMNRWLKTGELSEVLIQKVKSIGAPQHWILITEPWCGDAAHSVPFIELLSRENPLITLSYELRDSEPHRIESYLTRGGKSIPKLVIKNTEGHDLATWGPRPAGCQEIYDSLMQEKASFDKVKEEIQHWYNNNKGVAIQEELLLVFNDMQ</sequence>
<dbReference type="Pfam" id="PF14595">
    <property type="entry name" value="Thioredoxin_9"/>
    <property type="match status" value="1"/>
</dbReference>
<dbReference type="Gene3D" id="3.40.30.10">
    <property type="entry name" value="Glutaredoxin"/>
    <property type="match status" value="1"/>
</dbReference>
<name>A0A4Q1DBK2_9BACT</name>
<dbReference type="Proteomes" id="UP000290545">
    <property type="component" value="Unassembled WGS sequence"/>
</dbReference>
<dbReference type="AlphaFoldDB" id="A0A4Q1DBK2"/>
<organism evidence="1 2">
    <name type="scientific">Filimonas effusa</name>
    <dbReference type="NCBI Taxonomy" id="2508721"/>
    <lineage>
        <taxon>Bacteria</taxon>
        <taxon>Pseudomonadati</taxon>
        <taxon>Bacteroidota</taxon>
        <taxon>Chitinophagia</taxon>
        <taxon>Chitinophagales</taxon>
        <taxon>Chitinophagaceae</taxon>
        <taxon>Filimonas</taxon>
    </lineage>
</organism>
<gene>
    <name evidence="1" type="ORF">ESB13_08480</name>
</gene>
<protein>
    <submittedName>
        <fullName evidence="1">Thioredoxin family protein</fullName>
    </submittedName>
</protein>
<accession>A0A4Q1DBK2</accession>
<keyword evidence="2" id="KW-1185">Reference proteome</keyword>
<comment type="caution">
    <text evidence="1">The sequence shown here is derived from an EMBL/GenBank/DDBJ whole genome shotgun (WGS) entry which is preliminary data.</text>
</comment>
<reference evidence="1 2" key="1">
    <citation type="submission" date="2019-01" db="EMBL/GenBank/DDBJ databases">
        <title>Filimonas sp. strain TTM-71.</title>
        <authorList>
            <person name="Chen W.-M."/>
        </authorList>
    </citation>
    <scope>NUCLEOTIDE SEQUENCE [LARGE SCALE GENOMIC DNA]</scope>
    <source>
        <strain evidence="1 2">TTM-71</strain>
    </source>
</reference>
<dbReference type="OrthoDB" id="6120799at2"/>
<evidence type="ECO:0000313" key="2">
    <source>
        <dbReference type="Proteomes" id="UP000290545"/>
    </source>
</evidence>
<evidence type="ECO:0000313" key="1">
    <source>
        <dbReference type="EMBL" id="RXK86817.1"/>
    </source>
</evidence>
<dbReference type="EMBL" id="SDHZ01000001">
    <property type="protein sequence ID" value="RXK86817.1"/>
    <property type="molecule type" value="Genomic_DNA"/>
</dbReference>